<keyword evidence="2" id="KW-0418">Kinase</keyword>
<dbReference type="InterPro" id="IPR036890">
    <property type="entry name" value="HATPase_C_sf"/>
</dbReference>
<keyword evidence="6" id="KW-0547">Nucleotide-binding</keyword>
<reference evidence="6" key="1">
    <citation type="submission" date="2020-11" db="EMBL/GenBank/DDBJ databases">
        <title>Nocardioides sp. CBS4Y-1, whole genome shotgun sequence.</title>
        <authorList>
            <person name="Tuo L."/>
        </authorList>
    </citation>
    <scope>NUCLEOTIDE SEQUENCE</scope>
    <source>
        <strain evidence="6">CBS4Y-1</strain>
    </source>
</reference>
<dbReference type="InterPro" id="IPR050482">
    <property type="entry name" value="Sensor_HK_TwoCompSys"/>
</dbReference>
<keyword evidence="6" id="KW-0067">ATP-binding</keyword>
<name>A0A930UZC7_9ACTN</name>
<keyword evidence="4" id="KW-0812">Transmembrane</keyword>
<keyword evidence="7" id="KW-1185">Reference proteome</keyword>
<dbReference type="RefSeq" id="WP_194503070.1">
    <property type="nucleotide sequence ID" value="NZ_JADIVZ010000003.1"/>
</dbReference>
<evidence type="ECO:0000313" key="6">
    <source>
        <dbReference type="EMBL" id="MBF4161815.1"/>
    </source>
</evidence>
<keyword evidence="1" id="KW-0808">Transferase</keyword>
<gene>
    <name evidence="6" type="ORF">ISG29_08930</name>
</gene>
<keyword evidence="4" id="KW-1133">Transmembrane helix</keyword>
<evidence type="ECO:0000259" key="5">
    <source>
        <dbReference type="Pfam" id="PF13581"/>
    </source>
</evidence>
<dbReference type="GO" id="GO:0000160">
    <property type="term" value="P:phosphorelay signal transduction system"/>
    <property type="evidence" value="ECO:0007669"/>
    <property type="project" value="UniProtKB-KW"/>
</dbReference>
<keyword evidence="3" id="KW-0902">Two-component regulatory system</keyword>
<evidence type="ECO:0000256" key="2">
    <source>
        <dbReference type="ARBA" id="ARBA00022777"/>
    </source>
</evidence>
<organism evidence="6 7">
    <name type="scientific">Nocardioides acrostichi</name>
    <dbReference type="NCBI Taxonomy" id="2784339"/>
    <lineage>
        <taxon>Bacteria</taxon>
        <taxon>Bacillati</taxon>
        <taxon>Actinomycetota</taxon>
        <taxon>Actinomycetes</taxon>
        <taxon>Propionibacteriales</taxon>
        <taxon>Nocardioidaceae</taxon>
        <taxon>Nocardioides</taxon>
    </lineage>
</organism>
<feature type="domain" description="Histidine kinase/HSP90-like ATPase" evidence="5">
    <location>
        <begin position="270"/>
        <end position="337"/>
    </location>
</feature>
<dbReference type="PANTHER" id="PTHR24421">
    <property type="entry name" value="NITRATE/NITRITE SENSOR PROTEIN NARX-RELATED"/>
    <property type="match status" value="1"/>
</dbReference>
<evidence type="ECO:0000256" key="4">
    <source>
        <dbReference type="SAM" id="Phobius"/>
    </source>
</evidence>
<evidence type="ECO:0000313" key="7">
    <source>
        <dbReference type="Proteomes" id="UP000656804"/>
    </source>
</evidence>
<keyword evidence="4" id="KW-0472">Membrane</keyword>
<sequence>MRTDPRRLACLLLVVGLLTLVFPVAVGVREQHDGYPLWWTAAGLAALVASLVLAVAGHDVGSGRTVVATEVALLITLPLVETASRVQTPWPLYVIYVASGAAAVVSRRGSGVALAVLALVLARGWLSWRVDWGERPEDLVGSLLFVVTIAGGLTTVRLVLDQSVGRIGVARAEAVRRLEDARAVEAQGRAAALWDAYVHDEVLAVLADVQVSQDEIPAPVREAAARVVDDAGAAAAQGPPAPDLVDGLLDSTLEMCPSADTLVEVDDDAVPLPAEVRIALVEATREALRNVGRHAFGGEPAPEGTVEVSVHHDRRAVRVRVVDRGRGFDPDHTAPDRLGILVSVRGRMEAVGGRARVQSRRGAGTEVEVLWP</sequence>
<dbReference type="Gene3D" id="3.30.565.10">
    <property type="entry name" value="Histidine kinase-like ATPase, C-terminal domain"/>
    <property type="match status" value="1"/>
</dbReference>
<protein>
    <submittedName>
        <fullName evidence="6">ATP-binding protein</fullName>
    </submittedName>
</protein>
<evidence type="ECO:0000256" key="1">
    <source>
        <dbReference type="ARBA" id="ARBA00022679"/>
    </source>
</evidence>
<dbReference type="PANTHER" id="PTHR24421:SF61">
    <property type="entry name" value="OXYGEN SENSOR HISTIDINE KINASE NREB"/>
    <property type="match status" value="1"/>
</dbReference>
<feature type="transmembrane region" description="Helical" evidence="4">
    <location>
        <begin position="140"/>
        <end position="160"/>
    </location>
</feature>
<feature type="transmembrane region" description="Helical" evidence="4">
    <location>
        <begin position="112"/>
        <end position="128"/>
    </location>
</feature>
<dbReference type="InterPro" id="IPR003594">
    <property type="entry name" value="HATPase_dom"/>
</dbReference>
<dbReference type="Proteomes" id="UP000656804">
    <property type="component" value="Unassembled WGS sequence"/>
</dbReference>
<proteinExistence type="predicted"/>
<dbReference type="GO" id="GO:0016301">
    <property type="term" value="F:kinase activity"/>
    <property type="evidence" value="ECO:0007669"/>
    <property type="project" value="UniProtKB-KW"/>
</dbReference>
<dbReference type="GO" id="GO:0005524">
    <property type="term" value="F:ATP binding"/>
    <property type="evidence" value="ECO:0007669"/>
    <property type="project" value="UniProtKB-KW"/>
</dbReference>
<feature type="transmembrane region" description="Helical" evidence="4">
    <location>
        <begin position="37"/>
        <end position="56"/>
    </location>
</feature>
<evidence type="ECO:0000256" key="3">
    <source>
        <dbReference type="ARBA" id="ARBA00023012"/>
    </source>
</evidence>
<dbReference type="Pfam" id="PF13581">
    <property type="entry name" value="HATPase_c_2"/>
    <property type="match status" value="1"/>
</dbReference>
<dbReference type="AlphaFoldDB" id="A0A930UZC7"/>
<comment type="caution">
    <text evidence="6">The sequence shown here is derived from an EMBL/GenBank/DDBJ whole genome shotgun (WGS) entry which is preliminary data.</text>
</comment>
<dbReference type="SUPFAM" id="SSF55874">
    <property type="entry name" value="ATPase domain of HSP90 chaperone/DNA topoisomerase II/histidine kinase"/>
    <property type="match status" value="1"/>
</dbReference>
<dbReference type="EMBL" id="JADIVZ010000003">
    <property type="protein sequence ID" value="MBF4161815.1"/>
    <property type="molecule type" value="Genomic_DNA"/>
</dbReference>
<accession>A0A930UZC7</accession>